<feature type="region of interest" description="Disordered" evidence="1">
    <location>
        <begin position="254"/>
        <end position="276"/>
    </location>
</feature>
<dbReference type="Proteomes" id="UP000041254">
    <property type="component" value="Unassembled WGS sequence"/>
</dbReference>
<organism evidence="2 3">
    <name type="scientific">Vitrella brassicaformis (strain CCMP3155)</name>
    <dbReference type="NCBI Taxonomy" id="1169540"/>
    <lineage>
        <taxon>Eukaryota</taxon>
        <taxon>Sar</taxon>
        <taxon>Alveolata</taxon>
        <taxon>Colpodellida</taxon>
        <taxon>Vitrellaceae</taxon>
        <taxon>Vitrella</taxon>
    </lineage>
</organism>
<gene>
    <name evidence="2" type="ORF">Vbra_1201</name>
</gene>
<dbReference type="InParanoid" id="A0A0G4FFJ7"/>
<evidence type="ECO:0000313" key="2">
    <source>
        <dbReference type="EMBL" id="CEM11990.1"/>
    </source>
</evidence>
<proteinExistence type="predicted"/>
<evidence type="ECO:0000256" key="1">
    <source>
        <dbReference type="SAM" id="MobiDB-lite"/>
    </source>
</evidence>
<name>A0A0G4FFJ7_VITBC</name>
<reference evidence="2 3" key="1">
    <citation type="submission" date="2014-11" db="EMBL/GenBank/DDBJ databases">
        <authorList>
            <person name="Zhu J."/>
            <person name="Qi W."/>
            <person name="Song R."/>
        </authorList>
    </citation>
    <scope>NUCLEOTIDE SEQUENCE [LARGE SCALE GENOMIC DNA]</scope>
</reference>
<dbReference type="EMBL" id="CDMY01000430">
    <property type="protein sequence ID" value="CEM11990.1"/>
    <property type="molecule type" value="Genomic_DNA"/>
</dbReference>
<protein>
    <submittedName>
        <fullName evidence="2">Uncharacterized protein</fullName>
    </submittedName>
</protein>
<keyword evidence="3" id="KW-1185">Reference proteome</keyword>
<sequence length="307" mass="34346">MKPTVGRPQGCGCSDPQRCTHGHADPLQLCLPVDREGRLVSVFWADFDLPKARRRIERREPRHALEGVKTLINQRISSFDDTAALQVAHYLHCFLMLNLSQPTRLHVRRNATDTDAMDTERRIDMAKAFADLYPMADFVSIWVATDAFCLWLRGHQVIDPLSINLTRSLHCGHGREYIKPAQQLNLFPSAGGHSGRDVTRTFPISWSTMTLSSRIALPPSHKATLATFSTATSPCLSSILVLITLSTASLPQNHLQHPPHIHAQQAEKKASPLPAGRKRGLGWIRPRYTVPALRQLSSVATHHHRID</sequence>
<accession>A0A0G4FFJ7</accession>
<evidence type="ECO:0000313" key="3">
    <source>
        <dbReference type="Proteomes" id="UP000041254"/>
    </source>
</evidence>
<dbReference type="VEuPathDB" id="CryptoDB:Vbra_1201"/>
<dbReference type="AlphaFoldDB" id="A0A0G4FFJ7"/>